<evidence type="ECO:0000313" key="2">
    <source>
        <dbReference type="EMBL" id="KAK8495645.1"/>
    </source>
</evidence>
<organism evidence="2 3">
    <name type="scientific">Hibiscus sabdariffa</name>
    <name type="common">roselle</name>
    <dbReference type="NCBI Taxonomy" id="183260"/>
    <lineage>
        <taxon>Eukaryota</taxon>
        <taxon>Viridiplantae</taxon>
        <taxon>Streptophyta</taxon>
        <taxon>Embryophyta</taxon>
        <taxon>Tracheophyta</taxon>
        <taxon>Spermatophyta</taxon>
        <taxon>Magnoliopsida</taxon>
        <taxon>eudicotyledons</taxon>
        <taxon>Gunneridae</taxon>
        <taxon>Pentapetalae</taxon>
        <taxon>rosids</taxon>
        <taxon>malvids</taxon>
        <taxon>Malvales</taxon>
        <taxon>Malvaceae</taxon>
        <taxon>Malvoideae</taxon>
        <taxon>Hibiscus</taxon>
    </lineage>
</organism>
<accession>A0ABR2AP82</accession>
<proteinExistence type="predicted"/>
<name>A0ABR2AP82_9ROSI</name>
<gene>
    <name evidence="2" type="ORF">V6N12_063966</name>
</gene>
<protein>
    <submittedName>
        <fullName evidence="2">Uncharacterized protein</fullName>
    </submittedName>
</protein>
<keyword evidence="3" id="KW-1185">Reference proteome</keyword>
<evidence type="ECO:0000256" key="1">
    <source>
        <dbReference type="SAM" id="MobiDB-lite"/>
    </source>
</evidence>
<sequence length="132" mass="14940">MELSNISVNVMLREFKKADMNNKSNGGGVKSNENSRVSKGPKSDGYEVKECTVKISVIEKDHEKQELMGVKREKVKDHKFMDNKFSTDIPKEKRVKITSLAQLHRHGLVQLAPQLLTLHSSLLLQGSLVIWL</sequence>
<reference evidence="2 3" key="1">
    <citation type="journal article" date="2024" name="G3 (Bethesda)">
        <title>Genome assembly of Hibiscus sabdariffa L. provides insights into metabolisms of medicinal natural products.</title>
        <authorList>
            <person name="Kim T."/>
        </authorList>
    </citation>
    <scope>NUCLEOTIDE SEQUENCE [LARGE SCALE GENOMIC DNA]</scope>
    <source>
        <strain evidence="2">TK-2024</strain>
        <tissue evidence="2">Old leaves</tissue>
    </source>
</reference>
<evidence type="ECO:0000313" key="3">
    <source>
        <dbReference type="Proteomes" id="UP001472677"/>
    </source>
</evidence>
<dbReference type="EMBL" id="JBBPBM010000419">
    <property type="protein sequence ID" value="KAK8495645.1"/>
    <property type="molecule type" value="Genomic_DNA"/>
</dbReference>
<feature type="region of interest" description="Disordered" evidence="1">
    <location>
        <begin position="19"/>
        <end position="45"/>
    </location>
</feature>
<comment type="caution">
    <text evidence="2">The sequence shown here is derived from an EMBL/GenBank/DDBJ whole genome shotgun (WGS) entry which is preliminary data.</text>
</comment>
<dbReference type="Proteomes" id="UP001472677">
    <property type="component" value="Unassembled WGS sequence"/>
</dbReference>